<geneLocation type="plasmid" evidence="2 3">
    <name>unnamed</name>
</geneLocation>
<evidence type="ECO:0000313" key="2">
    <source>
        <dbReference type="EMBL" id="USR93292.1"/>
    </source>
</evidence>
<dbReference type="Proteomes" id="UP001056708">
    <property type="component" value="Plasmid unnamed"/>
</dbReference>
<accession>A0ABY5AWW5</accession>
<proteinExistence type="predicted"/>
<organism evidence="2 3">
    <name type="scientific">Phormidium yuhuli AB48</name>
    <dbReference type="NCBI Taxonomy" id="2940671"/>
    <lineage>
        <taxon>Bacteria</taxon>
        <taxon>Bacillati</taxon>
        <taxon>Cyanobacteriota</taxon>
        <taxon>Cyanophyceae</taxon>
        <taxon>Oscillatoriophycideae</taxon>
        <taxon>Oscillatoriales</taxon>
        <taxon>Oscillatoriaceae</taxon>
        <taxon>Phormidium</taxon>
        <taxon>Phormidium yuhuli</taxon>
    </lineage>
</organism>
<gene>
    <name evidence="2" type="ORF">NEA10_20520</name>
</gene>
<feature type="compositionally biased region" description="Basic residues" evidence="1">
    <location>
        <begin position="99"/>
        <end position="110"/>
    </location>
</feature>
<feature type="region of interest" description="Disordered" evidence="1">
    <location>
        <begin position="97"/>
        <end position="116"/>
    </location>
</feature>
<keyword evidence="2" id="KW-0614">Plasmid</keyword>
<evidence type="ECO:0000256" key="1">
    <source>
        <dbReference type="SAM" id="MobiDB-lite"/>
    </source>
</evidence>
<evidence type="ECO:0000313" key="3">
    <source>
        <dbReference type="Proteomes" id="UP001056708"/>
    </source>
</evidence>
<reference evidence="2" key="1">
    <citation type="submission" date="2022-06" db="EMBL/GenBank/DDBJ databases">
        <title>Genome sequence of Phormidium yuhuli AB48 isolated from an industrial photobioreactor environment.</title>
        <authorList>
            <person name="Qiu Y."/>
            <person name="Noonan A.J.C."/>
            <person name="Dofher K."/>
            <person name="Koch M."/>
            <person name="Kieft B."/>
            <person name="Lin X."/>
            <person name="Ziels R.M."/>
            <person name="Hallam S.J."/>
        </authorList>
    </citation>
    <scope>NUCLEOTIDE SEQUENCE</scope>
    <source>
        <strain evidence="2">AB48</strain>
        <plasmid evidence="2">unnamed</plasmid>
    </source>
</reference>
<dbReference type="EMBL" id="CP098612">
    <property type="protein sequence ID" value="USR93292.1"/>
    <property type="molecule type" value="Genomic_DNA"/>
</dbReference>
<protein>
    <submittedName>
        <fullName evidence="2">Uncharacterized protein</fullName>
    </submittedName>
</protein>
<keyword evidence="3" id="KW-1185">Reference proteome</keyword>
<dbReference type="RefSeq" id="WP_252665477.1">
    <property type="nucleotide sequence ID" value="NZ_CP098612.1"/>
</dbReference>
<name>A0ABY5AWW5_9CYAN</name>
<sequence length="116" mass="13030">MNQDTIDRLRASGQLLQKFRELRVNDREFVTELLQHSRSILTAIALIEELENAPNGMTYQELAEAVGIHPNTAKQILLAIGDDVGIENQKSQVSIAKTGRQRNLLKKRKNPSPLIS</sequence>